<organism evidence="1 2">
    <name type="scientific">Pararge aegeria aegeria</name>
    <dbReference type="NCBI Taxonomy" id="348720"/>
    <lineage>
        <taxon>Eukaryota</taxon>
        <taxon>Metazoa</taxon>
        <taxon>Ecdysozoa</taxon>
        <taxon>Arthropoda</taxon>
        <taxon>Hexapoda</taxon>
        <taxon>Insecta</taxon>
        <taxon>Pterygota</taxon>
        <taxon>Neoptera</taxon>
        <taxon>Endopterygota</taxon>
        <taxon>Lepidoptera</taxon>
        <taxon>Glossata</taxon>
        <taxon>Ditrysia</taxon>
        <taxon>Papilionoidea</taxon>
        <taxon>Nymphalidae</taxon>
        <taxon>Satyrinae</taxon>
        <taxon>Satyrini</taxon>
        <taxon>Parargina</taxon>
        <taxon>Pararge</taxon>
    </lineage>
</organism>
<dbReference type="Proteomes" id="UP000838756">
    <property type="component" value="Unassembled WGS sequence"/>
</dbReference>
<evidence type="ECO:0000313" key="2">
    <source>
        <dbReference type="Proteomes" id="UP000838756"/>
    </source>
</evidence>
<accession>A0A8S4SJE1</accession>
<protein>
    <submittedName>
        <fullName evidence="1">Jg22230 protein</fullName>
    </submittedName>
</protein>
<proteinExistence type="predicted"/>
<dbReference type="AlphaFoldDB" id="A0A8S4SJE1"/>
<dbReference type="EMBL" id="CAKXAJ010026513">
    <property type="protein sequence ID" value="CAH2269386.1"/>
    <property type="molecule type" value="Genomic_DNA"/>
</dbReference>
<name>A0A8S4SJE1_9NEOP</name>
<gene>
    <name evidence="1" type="primary">jg22230</name>
    <name evidence="1" type="ORF">PAEG_LOCUS27605</name>
</gene>
<evidence type="ECO:0000313" key="1">
    <source>
        <dbReference type="EMBL" id="CAH2269386.1"/>
    </source>
</evidence>
<reference evidence="1" key="1">
    <citation type="submission" date="2022-03" db="EMBL/GenBank/DDBJ databases">
        <authorList>
            <person name="Lindestad O."/>
        </authorList>
    </citation>
    <scope>NUCLEOTIDE SEQUENCE</scope>
</reference>
<comment type="caution">
    <text evidence="1">The sequence shown here is derived from an EMBL/GenBank/DDBJ whole genome shotgun (WGS) entry which is preliminary data.</text>
</comment>
<keyword evidence="2" id="KW-1185">Reference proteome</keyword>
<sequence length="86" mass="9719">MSDDSMETPKKESIIKRRRERDMDIIDFKEEIKKINKLHIKVLSHVPAHCAAGAAPDARVAALRRGGLRVARAAARHRECPRPVAR</sequence>